<dbReference type="InterPro" id="IPR023404">
    <property type="entry name" value="rSAM_horseshoe"/>
</dbReference>
<reference evidence="8 11" key="2">
    <citation type="submission" date="2021-06" db="EMBL/GenBank/DDBJ databases">
        <title>Whole genome sequence of Paenibacillus sophorae DSM23020 for comparative genomics.</title>
        <authorList>
            <person name="Kim M.-J."/>
            <person name="Lee G."/>
            <person name="Shin J.-H."/>
        </authorList>
    </citation>
    <scope>NUCLEOTIDE SEQUENCE [LARGE SCALE GENOMIC DNA]</scope>
    <source>
        <strain evidence="8 11">DSM 23020</strain>
    </source>
</reference>
<dbReference type="CDD" id="cd01335">
    <property type="entry name" value="Radical_SAM"/>
    <property type="match status" value="1"/>
</dbReference>
<accession>A0A1H8J241</accession>
<dbReference type="EMBL" id="CP076607">
    <property type="protein sequence ID" value="QWU16166.1"/>
    <property type="molecule type" value="Genomic_DNA"/>
</dbReference>
<dbReference type="InterPro" id="IPR006158">
    <property type="entry name" value="Cobalamin-bd"/>
</dbReference>
<evidence type="ECO:0000313" key="10">
    <source>
        <dbReference type="Proteomes" id="UP000198809"/>
    </source>
</evidence>
<dbReference type="SMART" id="SM00729">
    <property type="entry name" value="Elp3"/>
    <property type="match status" value="1"/>
</dbReference>
<dbReference type="SUPFAM" id="SSF52242">
    <property type="entry name" value="Cobalamin (vitamin B12)-binding domain"/>
    <property type="match status" value="1"/>
</dbReference>
<dbReference type="PANTHER" id="PTHR43409:SF16">
    <property type="entry name" value="SLR0320 PROTEIN"/>
    <property type="match status" value="1"/>
</dbReference>
<evidence type="ECO:0000259" key="7">
    <source>
        <dbReference type="PROSITE" id="PS51918"/>
    </source>
</evidence>
<dbReference type="Gene3D" id="3.40.50.280">
    <property type="entry name" value="Cobalamin-binding domain"/>
    <property type="match status" value="1"/>
</dbReference>
<dbReference type="InterPro" id="IPR058240">
    <property type="entry name" value="rSAM_sf"/>
</dbReference>
<evidence type="ECO:0000256" key="4">
    <source>
        <dbReference type="ARBA" id="ARBA00023004"/>
    </source>
</evidence>
<dbReference type="SFLD" id="SFLDG01123">
    <property type="entry name" value="methyltransferase_(Class_B)"/>
    <property type="match status" value="1"/>
</dbReference>
<dbReference type="SUPFAM" id="SSF102114">
    <property type="entry name" value="Radical SAM enzymes"/>
    <property type="match status" value="1"/>
</dbReference>
<dbReference type="Pfam" id="PF02310">
    <property type="entry name" value="B12-binding"/>
    <property type="match status" value="1"/>
</dbReference>
<name>A0A1H8J241_9BACL</name>
<gene>
    <name evidence="8" type="ORF">KP014_02505</name>
    <name evidence="9" type="ORF">SAMN04487895_102422</name>
</gene>
<sequence length="503" mass="58419">MRICLFTINAKDFNLPPYGIWTIKTYLDYYKENYSLNIDVKIFSFNHESDPETILNTIENYNPDLIGASHYIWNDESILNIIRDLKMKMTNARIVIGGPHSDYKNQRLNDLLLTGILDAIVVGEGEEPFLKIVQSIISYGSIKPTNGVVCIEDGKVSSFIPQVVKKGEIDYLPNPYIVSKEVLEESLINGSIQYETSRGCPFNCSFCDQGHKSYRSLSMSRIKDDLDFFAKYRPKHIDFLDGTFNLSPLRTIEVLEHLISLDLDWTIHAEIKPENLSFEEILLMKKANFKSVELGLQSIHLGTLKLIKRRNDYKKIEETVTNLNSFGINVTVNTIIGLPDETLENWFETLDYCFNIGKVQIVSNLLKLLPNTILFDQIERFQYEYRIDNFNSIIKSKHFSEQDIKYALIINRIVDLFWNKNNMPDYIKNIVQNLYSNKFHLLLIDISNILLDKNHKIEIKKNFQFLVIIKLLQNHKENNKYVSDLILEVEQEYLSGGNNIVNR</sequence>
<dbReference type="GO" id="GO:0051539">
    <property type="term" value="F:4 iron, 4 sulfur cluster binding"/>
    <property type="evidence" value="ECO:0007669"/>
    <property type="project" value="UniProtKB-KW"/>
</dbReference>
<dbReference type="OrthoDB" id="9801424at2"/>
<protein>
    <submittedName>
        <fullName evidence="8">B12-binding domain-containing radical SAM protein</fullName>
    </submittedName>
    <submittedName>
        <fullName evidence="9">Radical SAM superfamily enzyme YgiQ, UPF0313 family</fullName>
    </submittedName>
</protein>
<dbReference type="GO" id="GO:0003824">
    <property type="term" value="F:catalytic activity"/>
    <property type="evidence" value="ECO:0007669"/>
    <property type="project" value="InterPro"/>
</dbReference>
<dbReference type="EMBL" id="FODH01000002">
    <property type="protein sequence ID" value="SEN74356.1"/>
    <property type="molecule type" value="Genomic_DNA"/>
</dbReference>
<dbReference type="Pfam" id="PF04055">
    <property type="entry name" value="Radical_SAM"/>
    <property type="match status" value="1"/>
</dbReference>
<evidence type="ECO:0000313" key="8">
    <source>
        <dbReference type="EMBL" id="QWU16166.1"/>
    </source>
</evidence>
<keyword evidence="2" id="KW-0949">S-adenosyl-L-methionine</keyword>
<keyword evidence="5" id="KW-0411">Iron-sulfur</keyword>
<reference evidence="9 10" key="1">
    <citation type="submission" date="2016-10" db="EMBL/GenBank/DDBJ databases">
        <authorList>
            <person name="de Groot N.N."/>
        </authorList>
    </citation>
    <scope>NUCLEOTIDE SEQUENCE [LARGE SCALE GENOMIC DNA]</scope>
    <source>
        <strain evidence="9 10">CGMCC 1.10238</strain>
    </source>
</reference>
<dbReference type="Gene3D" id="3.80.30.20">
    <property type="entry name" value="tm_1862 like domain"/>
    <property type="match status" value="1"/>
</dbReference>
<keyword evidence="3" id="KW-0479">Metal-binding</keyword>
<keyword evidence="4" id="KW-0408">Iron</keyword>
<dbReference type="GO" id="GO:0005829">
    <property type="term" value="C:cytosol"/>
    <property type="evidence" value="ECO:0007669"/>
    <property type="project" value="TreeGrafter"/>
</dbReference>
<evidence type="ECO:0000256" key="1">
    <source>
        <dbReference type="ARBA" id="ARBA00001966"/>
    </source>
</evidence>
<evidence type="ECO:0000256" key="2">
    <source>
        <dbReference type="ARBA" id="ARBA00022691"/>
    </source>
</evidence>
<dbReference type="InterPro" id="IPR006638">
    <property type="entry name" value="Elp3/MiaA/NifB-like_rSAM"/>
</dbReference>
<dbReference type="InterPro" id="IPR036724">
    <property type="entry name" value="Cobalamin-bd_sf"/>
</dbReference>
<comment type="cofactor">
    <cofactor evidence="1">
        <name>[4Fe-4S] cluster</name>
        <dbReference type="ChEBI" id="CHEBI:49883"/>
    </cofactor>
</comment>
<feature type="domain" description="B12-binding" evidence="6">
    <location>
        <begin position="1"/>
        <end position="143"/>
    </location>
</feature>
<dbReference type="PANTHER" id="PTHR43409">
    <property type="entry name" value="ANAEROBIC MAGNESIUM-PROTOPORPHYRIN IX MONOMETHYL ESTER CYCLASE-RELATED"/>
    <property type="match status" value="1"/>
</dbReference>
<dbReference type="GO" id="GO:0046872">
    <property type="term" value="F:metal ion binding"/>
    <property type="evidence" value="ECO:0007669"/>
    <property type="project" value="UniProtKB-KW"/>
</dbReference>
<dbReference type="PROSITE" id="PS51332">
    <property type="entry name" value="B12_BINDING"/>
    <property type="match status" value="1"/>
</dbReference>
<dbReference type="Proteomes" id="UP000683429">
    <property type="component" value="Chromosome"/>
</dbReference>
<dbReference type="InterPro" id="IPR051198">
    <property type="entry name" value="BchE-like"/>
</dbReference>
<proteinExistence type="predicted"/>
<evidence type="ECO:0000259" key="6">
    <source>
        <dbReference type="PROSITE" id="PS51332"/>
    </source>
</evidence>
<evidence type="ECO:0000256" key="3">
    <source>
        <dbReference type="ARBA" id="ARBA00022723"/>
    </source>
</evidence>
<dbReference type="SFLD" id="SFLDS00029">
    <property type="entry name" value="Radical_SAM"/>
    <property type="match status" value="1"/>
</dbReference>
<keyword evidence="11" id="KW-1185">Reference proteome</keyword>
<dbReference type="STRING" id="1333845.SAMN04487895_102422"/>
<dbReference type="AlphaFoldDB" id="A0A1H8J241"/>
<evidence type="ECO:0000256" key="5">
    <source>
        <dbReference type="ARBA" id="ARBA00023014"/>
    </source>
</evidence>
<organism evidence="9 10">
    <name type="scientific">Paenibacillus sophorae</name>
    <dbReference type="NCBI Taxonomy" id="1333845"/>
    <lineage>
        <taxon>Bacteria</taxon>
        <taxon>Bacillati</taxon>
        <taxon>Bacillota</taxon>
        <taxon>Bacilli</taxon>
        <taxon>Bacillales</taxon>
        <taxon>Paenibacillaceae</taxon>
        <taxon>Paenibacillus</taxon>
    </lineage>
</organism>
<dbReference type="InterPro" id="IPR007197">
    <property type="entry name" value="rSAM"/>
</dbReference>
<dbReference type="PROSITE" id="PS51918">
    <property type="entry name" value="RADICAL_SAM"/>
    <property type="match status" value="1"/>
</dbReference>
<dbReference type="Proteomes" id="UP000198809">
    <property type="component" value="Unassembled WGS sequence"/>
</dbReference>
<feature type="domain" description="Radical SAM core" evidence="7">
    <location>
        <begin position="186"/>
        <end position="400"/>
    </location>
</feature>
<evidence type="ECO:0000313" key="9">
    <source>
        <dbReference type="EMBL" id="SEN74356.1"/>
    </source>
</evidence>
<dbReference type="GO" id="GO:0031419">
    <property type="term" value="F:cobalamin binding"/>
    <property type="evidence" value="ECO:0007669"/>
    <property type="project" value="InterPro"/>
</dbReference>
<dbReference type="SFLD" id="SFLDG01082">
    <property type="entry name" value="B12-binding_domain_containing"/>
    <property type="match status" value="1"/>
</dbReference>
<dbReference type="InterPro" id="IPR034466">
    <property type="entry name" value="Methyltransferase_Class_B"/>
</dbReference>
<dbReference type="RefSeq" id="WP_036596963.1">
    <property type="nucleotide sequence ID" value="NZ_CP076607.1"/>
</dbReference>
<evidence type="ECO:0000313" key="11">
    <source>
        <dbReference type="Proteomes" id="UP000683429"/>
    </source>
</evidence>